<proteinExistence type="predicted"/>
<organism evidence="1 2">
    <name type="scientific">Armillaria borealis</name>
    <dbReference type="NCBI Taxonomy" id="47425"/>
    <lineage>
        <taxon>Eukaryota</taxon>
        <taxon>Fungi</taxon>
        <taxon>Dikarya</taxon>
        <taxon>Basidiomycota</taxon>
        <taxon>Agaricomycotina</taxon>
        <taxon>Agaricomycetes</taxon>
        <taxon>Agaricomycetidae</taxon>
        <taxon>Agaricales</taxon>
        <taxon>Marasmiineae</taxon>
        <taxon>Physalacriaceae</taxon>
        <taxon>Armillaria</taxon>
    </lineage>
</organism>
<evidence type="ECO:0000313" key="1">
    <source>
        <dbReference type="EMBL" id="KAK0442915.1"/>
    </source>
</evidence>
<dbReference type="Proteomes" id="UP001175226">
    <property type="component" value="Unassembled WGS sequence"/>
</dbReference>
<keyword evidence="2" id="KW-1185">Reference proteome</keyword>
<evidence type="ECO:0000313" key="2">
    <source>
        <dbReference type="Proteomes" id="UP001175226"/>
    </source>
</evidence>
<protein>
    <submittedName>
        <fullName evidence="1">Uncharacterized protein</fullName>
    </submittedName>
</protein>
<dbReference type="AlphaFoldDB" id="A0AA39JHK7"/>
<reference evidence="1" key="1">
    <citation type="submission" date="2023-06" db="EMBL/GenBank/DDBJ databases">
        <authorList>
            <consortium name="Lawrence Berkeley National Laboratory"/>
            <person name="Ahrendt S."/>
            <person name="Sahu N."/>
            <person name="Indic B."/>
            <person name="Wong-Bajracharya J."/>
            <person name="Merenyi Z."/>
            <person name="Ke H.-M."/>
            <person name="Monk M."/>
            <person name="Kocsube S."/>
            <person name="Drula E."/>
            <person name="Lipzen A."/>
            <person name="Balint B."/>
            <person name="Henrissat B."/>
            <person name="Andreopoulos B."/>
            <person name="Martin F.M."/>
            <person name="Harder C.B."/>
            <person name="Rigling D."/>
            <person name="Ford K.L."/>
            <person name="Foster G.D."/>
            <person name="Pangilinan J."/>
            <person name="Papanicolaou A."/>
            <person name="Barry K."/>
            <person name="LaButti K."/>
            <person name="Viragh M."/>
            <person name="Koriabine M."/>
            <person name="Yan M."/>
            <person name="Riley R."/>
            <person name="Champramary S."/>
            <person name="Plett K.L."/>
            <person name="Tsai I.J."/>
            <person name="Slot J."/>
            <person name="Sipos G."/>
            <person name="Plett J."/>
            <person name="Nagy L.G."/>
            <person name="Grigoriev I.V."/>
        </authorList>
    </citation>
    <scope>NUCLEOTIDE SEQUENCE</scope>
    <source>
        <strain evidence="1">FPL87.14</strain>
    </source>
</reference>
<accession>A0AA39JHK7</accession>
<sequence>MRFLEYVAYIHAQRDSWYFNGSVLQISGVHLNREKKVRSGRGEEFLRWRTFPETRISHDPSPSSSIHHSTTPNRIPRCLNSPVGQLCLAIGCPVGIGTLILPLFVDMDFGFPLVFGFMAPFLDTGSGAGEGEGEEADDDMTVNLREIIVHRIPVRIAGGKKIVAELDSNHDAARVRL</sequence>
<comment type="caution">
    <text evidence="1">The sequence shown here is derived from an EMBL/GenBank/DDBJ whole genome shotgun (WGS) entry which is preliminary data.</text>
</comment>
<gene>
    <name evidence="1" type="ORF">EV421DRAFT_555453</name>
</gene>
<name>A0AA39JHK7_9AGAR</name>
<dbReference type="EMBL" id="JAUEPT010000024">
    <property type="protein sequence ID" value="KAK0442915.1"/>
    <property type="molecule type" value="Genomic_DNA"/>
</dbReference>